<name>A0A1Y2ATM9_9TREE</name>
<dbReference type="PROSITE" id="PS50048">
    <property type="entry name" value="ZN2_CY6_FUNGAL_2"/>
    <property type="match status" value="1"/>
</dbReference>
<gene>
    <name evidence="2" type="ORF">BCR39DRAFT_544062</name>
</gene>
<feature type="domain" description="Zn(2)-C6 fungal-type" evidence="1">
    <location>
        <begin position="12"/>
        <end position="44"/>
    </location>
</feature>
<organism evidence="2 3">
    <name type="scientific">Naematelia encephala</name>
    <dbReference type="NCBI Taxonomy" id="71784"/>
    <lineage>
        <taxon>Eukaryota</taxon>
        <taxon>Fungi</taxon>
        <taxon>Dikarya</taxon>
        <taxon>Basidiomycota</taxon>
        <taxon>Agaricomycotina</taxon>
        <taxon>Tremellomycetes</taxon>
        <taxon>Tremellales</taxon>
        <taxon>Naemateliaceae</taxon>
        <taxon>Naematelia</taxon>
    </lineage>
</organism>
<dbReference type="OrthoDB" id="2264294at2759"/>
<dbReference type="GO" id="GO:0008270">
    <property type="term" value="F:zinc ion binding"/>
    <property type="evidence" value="ECO:0007669"/>
    <property type="project" value="InterPro"/>
</dbReference>
<dbReference type="InParanoid" id="A0A1Y2ATM9"/>
<evidence type="ECO:0000313" key="2">
    <source>
        <dbReference type="EMBL" id="ORY25567.1"/>
    </source>
</evidence>
<keyword evidence="3" id="KW-1185">Reference proteome</keyword>
<dbReference type="InterPro" id="IPR001138">
    <property type="entry name" value="Zn2Cys6_DnaBD"/>
</dbReference>
<evidence type="ECO:0000313" key="3">
    <source>
        <dbReference type="Proteomes" id="UP000193986"/>
    </source>
</evidence>
<dbReference type="PROSITE" id="PS00463">
    <property type="entry name" value="ZN2_CY6_FUNGAL_1"/>
    <property type="match status" value="1"/>
</dbReference>
<dbReference type="EMBL" id="MCFC01000056">
    <property type="protein sequence ID" value="ORY25567.1"/>
    <property type="molecule type" value="Genomic_DNA"/>
</dbReference>
<comment type="caution">
    <text evidence="2">The sequence shown here is derived from an EMBL/GenBank/DDBJ whole genome shotgun (WGS) entry which is preliminary data.</text>
</comment>
<accession>A0A1Y2ATM9</accession>
<reference evidence="2 3" key="1">
    <citation type="submission" date="2016-07" db="EMBL/GenBank/DDBJ databases">
        <title>Pervasive Adenine N6-methylation of Active Genes in Fungi.</title>
        <authorList>
            <consortium name="DOE Joint Genome Institute"/>
            <person name="Mondo S.J."/>
            <person name="Dannebaum R.O."/>
            <person name="Kuo R.C."/>
            <person name="Labutti K."/>
            <person name="Haridas S."/>
            <person name="Kuo A."/>
            <person name="Salamov A."/>
            <person name="Ahrendt S.R."/>
            <person name="Lipzen A."/>
            <person name="Sullivan W."/>
            <person name="Andreopoulos W.B."/>
            <person name="Clum A."/>
            <person name="Lindquist E."/>
            <person name="Daum C."/>
            <person name="Ramamoorthy G.K."/>
            <person name="Gryganskyi A."/>
            <person name="Culley D."/>
            <person name="Magnuson J.K."/>
            <person name="James T.Y."/>
            <person name="O'Malley M.A."/>
            <person name="Stajich J.E."/>
            <person name="Spatafora J.W."/>
            <person name="Visel A."/>
            <person name="Grigoriev I.V."/>
        </authorList>
    </citation>
    <scope>NUCLEOTIDE SEQUENCE [LARGE SCALE GENOMIC DNA]</scope>
    <source>
        <strain evidence="2 3">68-887.2</strain>
    </source>
</reference>
<sequence>MSDDAGPLRNVPCSTCRAKHVACAWVSGDPESCVRCTSENMQCSGPERKSRRPCASCLRSKSRCEWPSFGDICVRCASRGGSTCPLPRMKRSNLKVPISQNGRTSSEVTRFIERNSTSIREQPKVAVEVAVRKLAVDGVNRWRVMCYLSQQERLGSEVDATRLDKLLRQVDVATAVMTALKCIIFSTSVAGTPSSNINTLEDLTITQWSRSHHPPVSFQQNTLRTMSNTHSAGLRRISELGLETVEHTVRFVSILRISTNFRLLPRSTALLAEQSRHLLAYGVLQSILGQQKTVRARPKIAEHLRSCAIDLILAEARLSIAVGRPSLINDKAWSMTRPTIPSPFNYDGVAQATAACVVPGTKPLSCWIKVLPATVSSLYALLRQMTTLKSSRAESRNLYPSIRSALATLLNQIDFALKAFTTSDHPLELSQNHRRALICVELFALDVSLLTSKWVEGQIEVGLMKGDPMMQFEEDVSTALAIEKLAMRLADVLVSFRPVARLPGLTCTQDPSLPVFLFFDILNMVTDICATIPLLSQGTFERVLPHHQTS</sequence>
<dbReference type="AlphaFoldDB" id="A0A1Y2ATM9"/>
<proteinExistence type="predicted"/>
<evidence type="ECO:0000259" key="1">
    <source>
        <dbReference type="PROSITE" id="PS50048"/>
    </source>
</evidence>
<protein>
    <recommendedName>
        <fullName evidence="1">Zn(2)-C6 fungal-type domain-containing protein</fullName>
    </recommendedName>
</protein>
<dbReference type="GO" id="GO:0000981">
    <property type="term" value="F:DNA-binding transcription factor activity, RNA polymerase II-specific"/>
    <property type="evidence" value="ECO:0007669"/>
    <property type="project" value="InterPro"/>
</dbReference>
<dbReference type="Proteomes" id="UP000193986">
    <property type="component" value="Unassembled WGS sequence"/>
</dbReference>